<reference evidence="1" key="1">
    <citation type="submission" date="2023-10" db="EMBL/GenBank/DDBJ databases">
        <authorList>
            <person name="Chen Y."/>
            <person name="Shah S."/>
            <person name="Dougan E. K."/>
            <person name="Thang M."/>
            <person name="Chan C."/>
        </authorList>
    </citation>
    <scope>NUCLEOTIDE SEQUENCE [LARGE SCALE GENOMIC DNA]</scope>
</reference>
<dbReference type="EMBL" id="CAUYUJ010018773">
    <property type="protein sequence ID" value="CAK0886221.1"/>
    <property type="molecule type" value="Genomic_DNA"/>
</dbReference>
<gene>
    <name evidence="1" type="ORF">PCOR1329_LOCUS67627</name>
</gene>
<sequence length="90" mass="9564">MARARMWKERESIWRDVDAPSDAAPSAAKVRVAKWFYCGLRGLSARRFSPGIGIGAAKARAGRGADECAGGAAWRASQRAGQCVGDAALR</sequence>
<feature type="non-terminal residue" evidence="1">
    <location>
        <position position="90"/>
    </location>
</feature>
<comment type="caution">
    <text evidence="1">The sequence shown here is derived from an EMBL/GenBank/DDBJ whole genome shotgun (WGS) entry which is preliminary data.</text>
</comment>
<name>A0ABN9WIA3_9DINO</name>
<accession>A0ABN9WIA3</accession>
<organism evidence="1 2">
    <name type="scientific">Prorocentrum cordatum</name>
    <dbReference type="NCBI Taxonomy" id="2364126"/>
    <lineage>
        <taxon>Eukaryota</taxon>
        <taxon>Sar</taxon>
        <taxon>Alveolata</taxon>
        <taxon>Dinophyceae</taxon>
        <taxon>Prorocentrales</taxon>
        <taxon>Prorocentraceae</taxon>
        <taxon>Prorocentrum</taxon>
    </lineage>
</organism>
<dbReference type="Proteomes" id="UP001189429">
    <property type="component" value="Unassembled WGS sequence"/>
</dbReference>
<proteinExistence type="predicted"/>
<keyword evidence="2" id="KW-1185">Reference proteome</keyword>
<evidence type="ECO:0000313" key="2">
    <source>
        <dbReference type="Proteomes" id="UP001189429"/>
    </source>
</evidence>
<evidence type="ECO:0000313" key="1">
    <source>
        <dbReference type="EMBL" id="CAK0886221.1"/>
    </source>
</evidence>
<protein>
    <submittedName>
        <fullName evidence="1">Uncharacterized protein</fullName>
    </submittedName>
</protein>